<feature type="compositionally biased region" description="Polar residues" evidence="1">
    <location>
        <begin position="354"/>
        <end position="364"/>
    </location>
</feature>
<accession>A0A1J8PNL6</accession>
<dbReference type="STRING" id="180088.A0A1J8PNL6"/>
<proteinExistence type="predicted"/>
<feature type="region of interest" description="Disordered" evidence="1">
    <location>
        <begin position="336"/>
        <end position="364"/>
    </location>
</feature>
<sequence length="364" mass="41050">MRRKQVTLLLKKRNSLSDDPEVAHHHSIILDTLDEMDLMEVDNDPDADQTDPDDDELDGFETLDTTTGPDTNDEPAAPVTKDISQMAKTVTGPASSTPVVKVTFGNEFASLFTPNHKLRIQQPQKLGQHQSPHLRSFPRRLDDSITTKFAPHSFKEARLLRYVTFSDLKEMEFKFGSTALYLIPKVPVMITLEMVAPWSFVFKSCNLDPPMFGEPAGTIFDLSFESLTSREALHALRDMQKNDIKTWERIKTAQYLIEIPQADEEAEPPFAHAMDAELDPSDVAVDTVLQHIASGKLTIPHDYSADELGNLLAHNESESFERDDTVEPQVSVVDDGFKDIESPGEGRGKRRRVANTQYNDFWQH</sequence>
<feature type="compositionally biased region" description="Basic and acidic residues" evidence="1">
    <location>
        <begin position="336"/>
        <end position="347"/>
    </location>
</feature>
<dbReference type="EMBL" id="LVVM01005947">
    <property type="protein sequence ID" value="OJA09379.1"/>
    <property type="molecule type" value="Genomic_DNA"/>
</dbReference>
<protein>
    <submittedName>
        <fullName evidence="2">Uncharacterized protein</fullName>
    </submittedName>
</protein>
<dbReference type="AlphaFoldDB" id="A0A1J8PNL6"/>
<feature type="compositionally biased region" description="Acidic residues" evidence="1">
    <location>
        <begin position="41"/>
        <end position="61"/>
    </location>
</feature>
<organism evidence="2 3">
    <name type="scientific">Rhizopogon vesiculosus</name>
    <dbReference type="NCBI Taxonomy" id="180088"/>
    <lineage>
        <taxon>Eukaryota</taxon>
        <taxon>Fungi</taxon>
        <taxon>Dikarya</taxon>
        <taxon>Basidiomycota</taxon>
        <taxon>Agaricomycotina</taxon>
        <taxon>Agaricomycetes</taxon>
        <taxon>Agaricomycetidae</taxon>
        <taxon>Boletales</taxon>
        <taxon>Suillineae</taxon>
        <taxon>Rhizopogonaceae</taxon>
        <taxon>Rhizopogon</taxon>
    </lineage>
</organism>
<evidence type="ECO:0000256" key="1">
    <source>
        <dbReference type="SAM" id="MobiDB-lite"/>
    </source>
</evidence>
<reference evidence="2 3" key="1">
    <citation type="submission" date="2016-03" db="EMBL/GenBank/DDBJ databases">
        <title>Comparative genomics of the ectomycorrhizal sister species Rhizopogon vinicolor and Rhizopogon vesiculosus (Basidiomycota: Boletales) reveals a divergence of the mating type B locus.</title>
        <authorList>
            <person name="Mujic A.B."/>
            <person name="Kuo A."/>
            <person name="Tritt A."/>
            <person name="Lipzen A."/>
            <person name="Chen C."/>
            <person name="Johnson J."/>
            <person name="Sharma A."/>
            <person name="Barry K."/>
            <person name="Grigoriev I.V."/>
            <person name="Spatafora J.W."/>
        </authorList>
    </citation>
    <scope>NUCLEOTIDE SEQUENCE [LARGE SCALE GENOMIC DNA]</scope>
    <source>
        <strain evidence="2 3">AM-OR11-056</strain>
    </source>
</reference>
<dbReference type="OrthoDB" id="2638277at2759"/>
<gene>
    <name evidence="2" type="ORF">AZE42_09882</name>
</gene>
<evidence type="ECO:0000313" key="2">
    <source>
        <dbReference type="EMBL" id="OJA09379.1"/>
    </source>
</evidence>
<dbReference type="Proteomes" id="UP000183567">
    <property type="component" value="Unassembled WGS sequence"/>
</dbReference>
<keyword evidence="3" id="KW-1185">Reference proteome</keyword>
<name>A0A1J8PNL6_9AGAM</name>
<evidence type="ECO:0000313" key="3">
    <source>
        <dbReference type="Proteomes" id="UP000183567"/>
    </source>
</evidence>
<comment type="caution">
    <text evidence="2">The sequence shown here is derived from an EMBL/GenBank/DDBJ whole genome shotgun (WGS) entry which is preliminary data.</text>
</comment>
<feature type="region of interest" description="Disordered" evidence="1">
    <location>
        <begin position="41"/>
        <end position="79"/>
    </location>
</feature>